<evidence type="ECO:0000313" key="7">
    <source>
        <dbReference type="Proteomes" id="UP000680918"/>
    </source>
</evidence>
<dbReference type="GO" id="GO:0039666">
    <property type="term" value="P:virion attachment to host cell pilus"/>
    <property type="evidence" value="ECO:0007669"/>
    <property type="project" value="UniProtKB-KW"/>
</dbReference>
<comment type="similarity">
    <text evidence="5">Belongs to the Leviviricetes maturation protein family.</text>
</comment>
<name>A0A8S5L5H0_9VIRU</name>
<dbReference type="EMBL" id="BK014165">
    <property type="protein sequence ID" value="DAD52645.1"/>
    <property type="molecule type" value="Genomic_RNA"/>
</dbReference>
<dbReference type="InterPro" id="IPR005563">
    <property type="entry name" value="A_protein"/>
</dbReference>
<evidence type="ECO:0000256" key="4">
    <source>
        <dbReference type="ARBA" id="ARBA00023296"/>
    </source>
</evidence>
<evidence type="ECO:0000256" key="5">
    <source>
        <dbReference type="ARBA" id="ARBA00035110"/>
    </source>
</evidence>
<sequence length="435" mass="49471">MRRRMRDNPRAAAQIGQLLWRRPKGVGPWLVSSTYYNTTPLSSYPYYDLETCVDEIHPGPPYQLGGPLDLWKSRSSCPDVRKYGDYYFQSRDTEFRYVGGFVLGIAPVNGWFTTGSITSLQWPKTLTTSQLASSTFGSISSYGAKAWTKFRPGESIADAAVFIGELTDLPKMLKTTASAFSREYISRFGRRPRKYAKEAANHWLNTQFGWLPFVSDLRKFYRAWKVMDTWYNDLVIHNGQWHKRGGIVKRSTSNSLVANYPDSPKIYPNHYALIGWTPTLPKGGTSITRVARQKVWFEASYRYYVPEIRSVEWRRKAIANLFGADLTPVTVWELTPFSWLVDWFTNIGDIINSSSNTGLFANLATKYAYLMGTTDEVVNVTTFFPIAGTLHRAEWDISLTRKVRKLGGHFGFDLADSGLTARQWSILGALGITRL</sequence>
<keyword evidence="1" id="KW-0945">Host-virus interaction</keyword>
<dbReference type="KEGG" id="vg:80400930"/>
<evidence type="ECO:0000256" key="1">
    <source>
        <dbReference type="ARBA" id="ARBA00022581"/>
    </source>
</evidence>
<accession>A0A8S5L5H0</accession>
<evidence type="ECO:0000313" key="6">
    <source>
        <dbReference type="EMBL" id="DAD52645.1"/>
    </source>
</evidence>
<keyword evidence="7" id="KW-1185">Reference proteome</keyword>
<keyword evidence="3" id="KW-1175">Viral attachment to host cell pilus</keyword>
<dbReference type="RefSeq" id="YP_010771249.1">
    <property type="nucleotide sequence ID" value="NC_074532.1"/>
</dbReference>
<keyword evidence="2" id="KW-1161">Viral attachment to host cell</keyword>
<dbReference type="Pfam" id="PF03863">
    <property type="entry name" value="Phage_mat-A"/>
    <property type="match status" value="1"/>
</dbReference>
<dbReference type="GeneID" id="80400930"/>
<reference evidence="6" key="1">
    <citation type="submission" date="2020-09" db="EMBL/GenBank/DDBJ databases">
        <title>Leviviricetes taxonomy.</title>
        <authorList>
            <person name="Stockdale S.R."/>
            <person name="Callanan J."/>
            <person name="Adriaenssens E.M."/>
            <person name="Kuhn J.H."/>
            <person name="Rumnieks J."/>
            <person name="Shkoporov A."/>
            <person name="Draper L.A."/>
            <person name="Ross P."/>
            <person name="Hill C."/>
        </authorList>
    </citation>
    <scope>NUCLEOTIDE SEQUENCE</scope>
</reference>
<proteinExistence type="inferred from homology"/>
<evidence type="ECO:0000256" key="2">
    <source>
        <dbReference type="ARBA" id="ARBA00022804"/>
    </source>
</evidence>
<evidence type="ECO:0000256" key="3">
    <source>
        <dbReference type="ARBA" id="ARBA00023104"/>
    </source>
</evidence>
<dbReference type="Proteomes" id="UP000680918">
    <property type="component" value="Segment"/>
</dbReference>
<keyword evidence="4" id="KW-1160">Virus entry into host cell</keyword>
<protein>
    <submittedName>
        <fullName evidence="6">Maturation protein</fullName>
    </submittedName>
</protein>
<gene>
    <name evidence="6" type="primary">SRR7976299_17_2</name>
</gene>
<keyword evidence="3" id="KW-0946">Virion</keyword>
<organism evidence="6 7">
    <name type="scientific">ssRNA phage SRR7976299_17</name>
    <dbReference type="NCBI Taxonomy" id="2786639"/>
    <lineage>
        <taxon>Viruses</taxon>
        <taxon>Riboviria</taxon>
        <taxon>Orthornavirae</taxon>
        <taxon>Lenarviricota</taxon>
        <taxon>Leviviricetes</taxon>
        <taxon>Timlovirales</taxon>
        <taxon>Steitzviridae</taxon>
        <taxon>Giliycovirus</taxon>
        <taxon>Giliycovirus pelocola</taxon>
        <taxon>Weheuvirus pelocola</taxon>
    </lineage>
</organism>